<evidence type="ECO:0000259" key="2">
    <source>
        <dbReference type="Pfam" id="PF21307"/>
    </source>
</evidence>
<dbReference type="RefSeq" id="WP_212694446.1">
    <property type="nucleotide sequence ID" value="NZ_CP058649.1"/>
</dbReference>
<feature type="domain" description="Alpha fucosidase A-like C-terminal" evidence="2">
    <location>
        <begin position="669"/>
        <end position="758"/>
    </location>
</feature>
<dbReference type="Pfam" id="PF22124">
    <property type="entry name" value="Glyco_hydro_95_cat"/>
    <property type="match status" value="1"/>
</dbReference>
<gene>
    <name evidence="4" type="ORF">HZI73_16315</name>
</gene>
<dbReference type="Gene3D" id="1.50.10.10">
    <property type="match status" value="1"/>
</dbReference>
<dbReference type="AlphaFoldDB" id="A0A8J8ML89"/>
<dbReference type="KEGG" id="vpy:HZI73_16315"/>
<organism evidence="4 5">
    <name type="scientific">Vallitalea pronyensis</name>
    <dbReference type="NCBI Taxonomy" id="1348613"/>
    <lineage>
        <taxon>Bacteria</taxon>
        <taxon>Bacillati</taxon>
        <taxon>Bacillota</taxon>
        <taxon>Clostridia</taxon>
        <taxon>Lachnospirales</taxon>
        <taxon>Vallitaleaceae</taxon>
        <taxon>Vallitalea</taxon>
    </lineage>
</organism>
<proteinExistence type="predicted"/>
<dbReference type="Gene3D" id="2.60.40.1180">
    <property type="entry name" value="Golgi alpha-mannosidase II"/>
    <property type="match status" value="1"/>
</dbReference>
<feature type="domain" description="Glycosyl hydrolase family 95 catalytic" evidence="3">
    <location>
        <begin position="255"/>
        <end position="667"/>
    </location>
</feature>
<name>A0A8J8ML89_9FIRM</name>
<protein>
    <submittedName>
        <fullName evidence="4">Glycoside hydrolase N-terminal domain-containing protein</fullName>
    </submittedName>
</protein>
<dbReference type="InterPro" id="IPR012341">
    <property type="entry name" value="6hp_glycosidase-like_sf"/>
</dbReference>
<dbReference type="Pfam" id="PF21307">
    <property type="entry name" value="Glyco_hydro_95_C"/>
    <property type="match status" value="1"/>
</dbReference>
<dbReference type="Pfam" id="PF14498">
    <property type="entry name" value="Glyco_hyd_65N_2"/>
    <property type="match status" value="1"/>
</dbReference>
<dbReference type="EMBL" id="CP058649">
    <property type="protein sequence ID" value="QUI23760.1"/>
    <property type="molecule type" value="Genomic_DNA"/>
</dbReference>
<dbReference type="PANTHER" id="PTHR31084:SF0">
    <property type="entry name" value="ALPHA-L-FUCOSIDASE 2"/>
    <property type="match status" value="1"/>
</dbReference>
<dbReference type="Gene3D" id="2.70.98.50">
    <property type="entry name" value="putative glycoside hydrolase family protein from bacillus halodurans"/>
    <property type="match status" value="1"/>
</dbReference>
<dbReference type="GO" id="GO:0005975">
    <property type="term" value="P:carbohydrate metabolic process"/>
    <property type="evidence" value="ECO:0007669"/>
    <property type="project" value="InterPro"/>
</dbReference>
<evidence type="ECO:0000313" key="4">
    <source>
        <dbReference type="EMBL" id="QUI23760.1"/>
    </source>
</evidence>
<sequence length="762" mass="86778">MNMWYNKPANAWLEYLPVGNGRLGAMISGGVSKEILQLNEDSIWYGGPAERVNPDAKETIKKLQTMIMDGKVWEAEQLAFMGMTSTPDSQRHYQTAGELLIEYPNLSEDFSAYKRELDLSQSLVRSSFVCNGVQYEKECFASFPDQLIAYKIKADKKRSVSLKIRLARGRYLDYCDRDGQNTIIIGGTNGGKGAIDFTVAAKAKAKGGKVYVLGQFLFVEDADEAEIYLSMATTFYNSHAKEAALRAYNVLQTKSYETIKKDHINDYKNIYDHMHFTLGSQEEMDSLGSKPTDERLQSILNGSEDVPFNALYFQYGRYLLISSSRKNSLPANLRGIWNNEFDPPWDSKFTININIEMIYWAAEICNMQACIEPLFDLIERMRVRGRKVAKDMYGCKGFVAHHNTDLWADCAPQDIHRAAFWSLGAVWICFHLWDYYDYSRDVAFLKKAYPTMKEAAAFVLDYLMEDKDGFLVTCPSHSPENSYYLEGRRDVKPSMTYGPTSDNMIISYYFKRILESADILGIQDDFVEDIKAALKRIHPIRIGKHGQIQEWVKDYDEPEPGHRHTTQLIAFHPANDITLRGTPELATAVKRTLERKIEFGETASEGWAIAWKAIYGARLEDIPMAEEFLNMNYVRATAPNLFGLCVTKDLFVMDGNLGVVTAIAEMLLQSHADELSLLPCLIPSWKEGDIKGLRARGKYTVDMKWHDAKLDKAIIYAGKDGLCRVRGKHPIMVQDVVYRQLEACVIEFTVQKGKTYTIVHKR</sequence>
<evidence type="ECO:0000259" key="3">
    <source>
        <dbReference type="Pfam" id="PF22124"/>
    </source>
</evidence>
<dbReference type="InterPro" id="IPR008928">
    <property type="entry name" value="6-hairpin_glycosidase_sf"/>
</dbReference>
<dbReference type="InterPro" id="IPR027414">
    <property type="entry name" value="GH95_N_dom"/>
</dbReference>
<dbReference type="Proteomes" id="UP000683246">
    <property type="component" value="Chromosome"/>
</dbReference>
<feature type="domain" description="Glycosyl hydrolase family 95 N-terminal" evidence="1">
    <location>
        <begin position="3"/>
        <end position="237"/>
    </location>
</feature>
<evidence type="ECO:0000313" key="5">
    <source>
        <dbReference type="Proteomes" id="UP000683246"/>
    </source>
</evidence>
<dbReference type="PIRSF" id="PIRSF007663">
    <property type="entry name" value="UCP007663"/>
    <property type="match status" value="1"/>
</dbReference>
<keyword evidence="4" id="KW-0378">Hydrolase</keyword>
<dbReference type="SUPFAM" id="SSF48208">
    <property type="entry name" value="Six-hairpin glycosidases"/>
    <property type="match status" value="1"/>
</dbReference>
<dbReference type="InterPro" id="IPR049053">
    <property type="entry name" value="AFCA-like_C"/>
</dbReference>
<evidence type="ECO:0000259" key="1">
    <source>
        <dbReference type="Pfam" id="PF14498"/>
    </source>
</evidence>
<dbReference type="PANTHER" id="PTHR31084">
    <property type="entry name" value="ALPHA-L-FUCOSIDASE 2"/>
    <property type="match status" value="1"/>
</dbReference>
<reference evidence="4" key="1">
    <citation type="submission" date="2020-07" db="EMBL/GenBank/DDBJ databases">
        <title>Vallitalea pronyensis genome.</title>
        <authorList>
            <person name="Postec A."/>
        </authorList>
    </citation>
    <scope>NUCLEOTIDE SEQUENCE</scope>
    <source>
        <strain evidence="4">FatNI3</strain>
    </source>
</reference>
<accession>A0A8J8ML89</accession>
<dbReference type="InterPro" id="IPR054363">
    <property type="entry name" value="GH95_cat"/>
</dbReference>
<keyword evidence="5" id="KW-1185">Reference proteome</keyword>
<dbReference type="GO" id="GO:0004560">
    <property type="term" value="F:alpha-L-fucosidase activity"/>
    <property type="evidence" value="ECO:0007669"/>
    <property type="project" value="InterPro"/>
</dbReference>
<dbReference type="InterPro" id="IPR016518">
    <property type="entry name" value="Alpha-L-fucosidase"/>
</dbReference>
<dbReference type="InterPro" id="IPR013780">
    <property type="entry name" value="Glyco_hydro_b"/>
</dbReference>